<proteinExistence type="predicted"/>
<organism evidence="2 3">
    <name type="scientific">Dreissena polymorpha</name>
    <name type="common">Zebra mussel</name>
    <name type="synonym">Mytilus polymorpha</name>
    <dbReference type="NCBI Taxonomy" id="45954"/>
    <lineage>
        <taxon>Eukaryota</taxon>
        <taxon>Metazoa</taxon>
        <taxon>Spiralia</taxon>
        <taxon>Lophotrochozoa</taxon>
        <taxon>Mollusca</taxon>
        <taxon>Bivalvia</taxon>
        <taxon>Autobranchia</taxon>
        <taxon>Heteroconchia</taxon>
        <taxon>Euheterodonta</taxon>
        <taxon>Imparidentia</taxon>
        <taxon>Neoheterodontei</taxon>
        <taxon>Myida</taxon>
        <taxon>Dreissenoidea</taxon>
        <taxon>Dreissenidae</taxon>
        <taxon>Dreissena</taxon>
    </lineage>
</organism>
<protein>
    <submittedName>
        <fullName evidence="2">Uncharacterized protein</fullName>
    </submittedName>
</protein>
<name>A0A9D4CJK5_DREPO</name>
<dbReference type="EMBL" id="JAIWYP010000012">
    <property type="protein sequence ID" value="KAH3725495.1"/>
    <property type="molecule type" value="Genomic_DNA"/>
</dbReference>
<feature type="region of interest" description="Disordered" evidence="1">
    <location>
        <begin position="136"/>
        <end position="157"/>
    </location>
</feature>
<dbReference type="Proteomes" id="UP000828390">
    <property type="component" value="Unassembled WGS sequence"/>
</dbReference>
<reference evidence="2" key="2">
    <citation type="submission" date="2020-11" db="EMBL/GenBank/DDBJ databases">
        <authorList>
            <person name="McCartney M.A."/>
            <person name="Auch B."/>
            <person name="Kono T."/>
            <person name="Mallez S."/>
            <person name="Becker A."/>
            <person name="Gohl D.M."/>
            <person name="Silverstein K.A.T."/>
            <person name="Koren S."/>
            <person name="Bechman K.B."/>
            <person name="Herman A."/>
            <person name="Abrahante J.E."/>
            <person name="Garbe J."/>
        </authorList>
    </citation>
    <scope>NUCLEOTIDE SEQUENCE</scope>
    <source>
        <strain evidence="2">Duluth1</strain>
        <tissue evidence="2">Whole animal</tissue>
    </source>
</reference>
<accession>A0A9D4CJK5</accession>
<evidence type="ECO:0000256" key="1">
    <source>
        <dbReference type="SAM" id="MobiDB-lite"/>
    </source>
</evidence>
<feature type="compositionally biased region" description="Polar residues" evidence="1">
    <location>
        <begin position="140"/>
        <end position="157"/>
    </location>
</feature>
<evidence type="ECO:0000313" key="2">
    <source>
        <dbReference type="EMBL" id="KAH3725495.1"/>
    </source>
</evidence>
<comment type="caution">
    <text evidence="2">The sequence shown here is derived from an EMBL/GenBank/DDBJ whole genome shotgun (WGS) entry which is preliminary data.</text>
</comment>
<evidence type="ECO:0000313" key="3">
    <source>
        <dbReference type="Proteomes" id="UP000828390"/>
    </source>
</evidence>
<reference evidence="2" key="1">
    <citation type="journal article" date="2019" name="bioRxiv">
        <title>The Genome of the Zebra Mussel, Dreissena polymorpha: A Resource for Invasive Species Research.</title>
        <authorList>
            <person name="McCartney M.A."/>
            <person name="Auch B."/>
            <person name="Kono T."/>
            <person name="Mallez S."/>
            <person name="Zhang Y."/>
            <person name="Obille A."/>
            <person name="Becker A."/>
            <person name="Abrahante J.E."/>
            <person name="Garbe J."/>
            <person name="Badalamenti J.P."/>
            <person name="Herman A."/>
            <person name="Mangelson H."/>
            <person name="Liachko I."/>
            <person name="Sullivan S."/>
            <person name="Sone E.D."/>
            <person name="Koren S."/>
            <person name="Silverstein K.A.T."/>
            <person name="Beckman K.B."/>
            <person name="Gohl D.M."/>
        </authorList>
    </citation>
    <scope>NUCLEOTIDE SEQUENCE</scope>
    <source>
        <strain evidence="2">Duluth1</strain>
        <tissue evidence="2">Whole animal</tissue>
    </source>
</reference>
<sequence length="157" mass="18072">MKIDRFIGPKKTPEQRLFFSLGLTTRAIPPERIILRNEARNNDGTEEETTKITIAKINSIIQDSITIEDVDIAHRLKRSPNVRKDIIIRFKLCMTRNRLLRQSKLLRAKGVLVREDLTPVNREVLMSVKRKMSDKLNMSCPRTGSSPTKTQESLFIA</sequence>
<gene>
    <name evidence="2" type="ORF">DPMN_051339</name>
</gene>
<keyword evidence="3" id="KW-1185">Reference proteome</keyword>
<dbReference type="AlphaFoldDB" id="A0A9D4CJK5"/>